<evidence type="ECO:0000256" key="1">
    <source>
        <dbReference type="SAM" id="SignalP"/>
    </source>
</evidence>
<accession>A0AA39Q426</accession>
<protein>
    <submittedName>
        <fullName evidence="2">Uncharacterized protein</fullName>
    </submittedName>
</protein>
<organism evidence="2 3">
    <name type="scientific">Armillaria luteobubalina</name>
    <dbReference type="NCBI Taxonomy" id="153913"/>
    <lineage>
        <taxon>Eukaryota</taxon>
        <taxon>Fungi</taxon>
        <taxon>Dikarya</taxon>
        <taxon>Basidiomycota</taxon>
        <taxon>Agaricomycotina</taxon>
        <taxon>Agaricomycetes</taxon>
        <taxon>Agaricomycetidae</taxon>
        <taxon>Agaricales</taxon>
        <taxon>Marasmiineae</taxon>
        <taxon>Physalacriaceae</taxon>
        <taxon>Armillaria</taxon>
    </lineage>
</organism>
<name>A0AA39Q426_9AGAR</name>
<evidence type="ECO:0000313" key="2">
    <source>
        <dbReference type="EMBL" id="KAK0495245.1"/>
    </source>
</evidence>
<reference evidence="2" key="1">
    <citation type="submission" date="2023-06" db="EMBL/GenBank/DDBJ databases">
        <authorList>
            <consortium name="Lawrence Berkeley National Laboratory"/>
            <person name="Ahrendt S."/>
            <person name="Sahu N."/>
            <person name="Indic B."/>
            <person name="Wong-Bajracharya J."/>
            <person name="Merenyi Z."/>
            <person name="Ke H.-M."/>
            <person name="Monk M."/>
            <person name="Kocsube S."/>
            <person name="Drula E."/>
            <person name="Lipzen A."/>
            <person name="Balint B."/>
            <person name="Henrissat B."/>
            <person name="Andreopoulos B."/>
            <person name="Martin F.M."/>
            <person name="Harder C.B."/>
            <person name="Rigling D."/>
            <person name="Ford K.L."/>
            <person name="Foster G.D."/>
            <person name="Pangilinan J."/>
            <person name="Papanicolaou A."/>
            <person name="Barry K."/>
            <person name="LaButti K."/>
            <person name="Viragh M."/>
            <person name="Koriabine M."/>
            <person name="Yan M."/>
            <person name="Riley R."/>
            <person name="Champramary S."/>
            <person name="Plett K.L."/>
            <person name="Tsai I.J."/>
            <person name="Slot J."/>
            <person name="Sipos G."/>
            <person name="Plett J."/>
            <person name="Nagy L.G."/>
            <person name="Grigoriev I.V."/>
        </authorList>
    </citation>
    <scope>NUCLEOTIDE SEQUENCE</scope>
    <source>
        <strain evidence="2">HWK02</strain>
    </source>
</reference>
<feature type="chain" id="PRO_5041294961" evidence="1">
    <location>
        <begin position="22"/>
        <end position="108"/>
    </location>
</feature>
<keyword evidence="3" id="KW-1185">Reference proteome</keyword>
<gene>
    <name evidence="2" type="ORF">EDD18DRAFT_1171410</name>
</gene>
<proteinExistence type="predicted"/>
<sequence>MPHRKRMCELVILLLVHGPHSIRPLLYIAARFRATMTSNFVYFRILLVWEPMSLDEERPMYIKAREFNRAKHCNEEPYTYTCQRPIMYDGCVDVGVDKEPSRPKCEEA</sequence>
<feature type="signal peptide" evidence="1">
    <location>
        <begin position="1"/>
        <end position="21"/>
    </location>
</feature>
<keyword evidence="1" id="KW-0732">Signal</keyword>
<comment type="caution">
    <text evidence="2">The sequence shown here is derived from an EMBL/GenBank/DDBJ whole genome shotgun (WGS) entry which is preliminary data.</text>
</comment>
<dbReference type="EMBL" id="JAUEPU010000018">
    <property type="protein sequence ID" value="KAK0495245.1"/>
    <property type="molecule type" value="Genomic_DNA"/>
</dbReference>
<evidence type="ECO:0000313" key="3">
    <source>
        <dbReference type="Proteomes" id="UP001175228"/>
    </source>
</evidence>
<dbReference type="AlphaFoldDB" id="A0AA39Q426"/>
<dbReference type="Proteomes" id="UP001175228">
    <property type="component" value="Unassembled WGS sequence"/>
</dbReference>